<evidence type="ECO:0000313" key="4">
    <source>
        <dbReference type="Proteomes" id="UP000247233"/>
    </source>
</evidence>
<evidence type="ECO:0000313" key="3">
    <source>
        <dbReference type="EMBL" id="PWY86311.1"/>
    </source>
</evidence>
<protein>
    <submittedName>
        <fullName evidence="3">Peroxin 20</fullName>
    </submittedName>
</protein>
<dbReference type="STRING" id="1448321.A0A317WKS4"/>
<dbReference type="GO" id="GO:0016560">
    <property type="term" value="P:protein import into peroxisome matrix, docking"/>
    <property type="evidence" value="ECO:0007669"/>
    <property type="project" value="TreeGrafter"/>
</dbReference>
<dbReference type="InterPro" id="IPR024111">
    <property type="entry name" value="PEX5/PEX5L"/>
</dbReference>
<proteinExistence type="predicted"/>
<dbReference type="EMBL" id="MSFL01000008">
    <property type="protein sequence ID" value="PWY86311.1"/>
    <property type="molecule type" value="Genomic_DNA"/>
</dbReference>
<evidence type="ECO:0000256" key="2">
    <source>
        <dbReference type="ARBA" id="ARBA00022803"/>
    </source>
</evidence>
<dbReference type="GO" id="GO:0005778">
    <property type="term" value="C:peroxisomal membrane"/>
    <property type="evidence" value="ECO:0007669"/>
    <property type="project" value="TreeGrafter"/>
</dbReference>
<evidence type="ECO:0000256" key="1">
    <source>
        <dbReference type="ARBA" id="ARBA00022737"/>
    </source>
</evidence>
<keyword evidence="2" id="KW-0802">TPR repeat</keyword>
<dbReference type="AlphaFoldDB" id="A0A317WKS4"/>
<gene>
    <name evidence="3" type="ORF">BO70DRAFT_395412</name>
</gene>
<dbReference type="RefSeq" id="XP_025400863.1">
    <property type="nucleotide sequence ID" value="XM_025546535.1"/>
</dbReference>
<name>A0A317WKS4_9EURO</name>
<organism evidence="3 4">
    <name type="scientific">Aspergillus heteromorphus CBS 117.55</name>
    <dbReference type="NCBI Taxonomy" id="1448321"/>
    <lineage>
        <taxon>Eukaryota</taxon>
        <taxon>Fungi</taxon>
        <taxon>Dikarya</taxon>
        <taxon>Ascomycota</taxon>
        <taxon>Pezizomycotina</taxon>
        <taxon>Eurotiomycetes</taxon>
        <taxon>Eurotiomycetidae</taxon>
        <taxon>Eurotiales</taxon>
        <taxon>Aspergillaceae</taxon>
        <taxon>Aspergillus</taxon>
        <taxon>Aspergillus subgen. Circumdati</taxon>
    </lineage>
</organism>
<dbReference type="Proteomes" id="UP000247233">
    <property type="component" value="Unassembled WGS sequence"/>
</dbReference>
<reference evidence="3 4" key="1">
    <citation type="submission" date="2016-12" db="EMBL/GenBank/DDBJ databases">
        <title>The genomes of Aspergillus section Nigri reveals drivers in fungal speciation.</title>
        <authorList>
            <consortium name="DOE Joint Genome Institute"/>
            <person name="Vesth T.C."/>
            <person name="Nybo J."/>
            <person name="Theobald S."/>
            <person name="Brandl J."/>
            <person name="Frisvad J.C."/>
            <person name="Nielsen K.F."/>
            <person name="Lyhne E.K."/>
            <person name="Kogle M.E."/>
            <person name="Kuo A."/>
            <person name="Riley R."/>
            <person name="Clum A."/>
            <person name="Nolan M."/>
            <person name="Lipzen A."/>
            <person name="Salamov A."/>
            <person name="Henrissat B."/>
            <person name="Wiebenga A."/>
            <person name="De Vries R.P."/>
            <person name="Grigoriev I.V."/>
            <person name="Mortensen U.H."/>
            <person name="Andersen M.R."/>
            <person name="Baker S.E."/>
        </authorList>
    </citation>
    <scope>NUCLEOTIDE SEQUENCE [LARGE SCALE GENOMIC DNA]</scope>
    <source>
        <strain evidence="3 4">CBS 117.55</strain>
    </source>
</reference>
<dbReference type="OrthoDB" id="5407351at2759"/>
<keyword evidence="4" id="KW-1185">Reference proteome</keyword>
<dbReference type="Gene3D" id="6.10.280.230">
    <property type="match status" value="1"/>
</dbReference>
<comment type="caution">
    <text evidence="3">The sequence shown here is derived from an EMBL/GenBank/DDBJ whole genome shotgun (WGS) entry which is preliminary data.</text>
</comment>
<dbReference type="GO" id="GO:0005052">
    <property type="term" value="F:peroxisome matrix targeting signal-1 binding"/>
    <property type="evidence" value="ECO:0007669"/>
    <property type="project" value="TreeGrafter"/>
</dbReference>
<sequence>MSDALCGPSNALQNFQKHASVDRTLQQDRLIPRGFPSQSFRSQTSNQGTLDPEFAAFESNSAGAPLPTVQHAGQFATPTSNFAVSSPAEASSWAADFRKMHISGPTDPLIQRHGPSASVAAMSAISQQDWQNEFARQQMHQPPDQNIQPQVSGLQSSYSPHYPIHNAIFAPTQESKANQQLPAEAFDEPAFEAAFEQARVDMILQEAQTTQTQAEYVEEGVEPLAVTEETAEKNIKIGSDTISQADTNDPQGRVNNADELARTAGQLLDSVKHDQSQKFRESNFLALMRRIRDREVHIDGDKFREVSTSP</sequence>
<dbReference type="PANTHER" id="PTHR10130">
    <property type="entry name" value="PEROXISOMAL TARGETING SIGNAL 1 RECEPTOR PEX5"/>
    <property type="match status" value="1"/>
</dbReference>
<dbReference type="GeneID" id="37068772"/>
<dbReference type="PANTHER" id="PTHR10130:SF4">
    <property type="entry name" value="MICROBODY (PEROXISOME) BIOGENESIS PROTEIN PEROXIN 20 (EUROFUNG)"/>
    <property type="match status" value="1"/>
</dbReference>
<dbReference type="GO" id="GO:0005829">
    <property type="term" value="C:cytosol"/>
    <property type="evidence" value="ECO:0007669"/>
    <property type="project" value="TreeGrafter"/>
</dbReference>
<dbReference type="VEuPathDB" id="FungiDB:BO70DRAFT_395412"/>
<keyword evidence="1" id="KW-0677">Repeat</keyword>
<accession>A0A317WKS4</accession>